<dbReference type="CDD" id="cd05243">
    <property type="entry name" value="SDR_a5"/>
    <property type="match status" value="1"/>
</dbReference>
<evidence type="ECO:0000313" key="3">
    <source>
        <dbReference type="EMBL" id="KXT07221.1"/>
    </source>
</evidence>
<dbReference type="Gene3D" id="3.40.50.720">
    <property type="entry name" value="NAD(P)-binding Rossmann-like Domain"/>
    <property type="match status" value="1"/>
</dbReference>
<accession>A0A139HXL7</accession>
<evidence type="ECO:0000259" key="2">
    <source>
        <dbReference type="Pfam" id="PF13460"/>
    </source>
</evidence>
<name>A0A139HXL7_9PEZI</name>
<dbReference type="InterPro" id="IPR036291">
    <property type="entry name" value="NAD(P)-bd_dom_sf"/>
</dbReference>
<dbReference type="EMBL" id="LFZN01000003">
    <property type="protein sequence ID" value="KXT07221.1"/>
    <property type="molecule type" value="Genomic_DNA"/>
</dbReference>
<dbReference type="Proteomes" id="UP000070133">
    <property type="component" value="Unassembled WGS sequence"/>
</dbReference>
<feature type="domain" description="NAD(P)-binding" evidence="2">
    <location>
        <begin position="10"/>
        <end position="216"/>
    </location>
</feature>
<reference evidence="3 4" key="1">
    <citation type="submission" date="2015-07" db="EMBL/GenBank/DDBJ databases">
        <title>Comparative genomics of the Sigatoka disease complex on banana suggests a link between parallel evolutionary changes in Pseudocercospora fijiensis and Pseudocercospora eumusae and increased virulence on the banana host.</title>
        <authorList>
            <person name="Chang T.-C."/>
            <person name="Salvucci A."/>
            <person name="Crous P.W."/>
            <person name="Stergiopoulos I."/>
        </authorList>
    </citation>
    <scope>NUCLEOTIDE SEQUENCE [LARGE SCALE GENOMIC DNA]</scope>
    <source>
        <strain evidence="3 4">CBS 114824</strain>
    </source>
</reference>
<organism evidence="3 4">
    <name type="scientific">Pseudocercospora eumusae</name>
    <dbReference type="NCBI Taxonomy" id="321146"/>
    <lineage>
        <taxon>Eukaryota</taxon>
        <taxon>Fungi</taxon>
        <taxon>Dikarya</taxon>
        <taxon>Ascomycota</taxon>
        <taxon>Pezizomycotina</taxon>
        <taxon>Dothideomycetes</taxon>
        <taxon>Dothideomycetidae</taxon>
        <taxon>Mycosphaerellales</taxon>
        <taxon>Mycosphaerellaceae</taxon>
        <taxon>Pseudocercospora</taxon>
    </lineage>
</organism>
<dbReference type="STRING" id="321146.A0A139HXL7"/>
<dbReference type="AlphaFoldDB" id="A0A139HXL7"/>
<evidence type="ECO:0000256" key="1">
    <source>
        <dbReference type="ARBA" id="ARBA00038376"/>
    </source>
</evidence>
<dbReference type="SUPFAM" id="SSF51735">
    <property type="entry name" value="NAD(P)-binding Rossmann-fold domains"/>
    <property type="match status" value="1"/>
</dbReference>
<proteinExistence type="inferred from homology"/>
<dbReference type="InterPro" id="IPR016040">
    <property type="entry name" value="NAD(P)-bd_dom"/>
</dbReference>
<keyword evidence="4" id="KW-1185">Reference proteome</keyword>
<gene>
    <name evidence="3" type="ORF">AC578_2457</name>
</gene>
<dbReference type="OrthoDB" id="10254604at2759"/>
<comment type="similarity">
    <text evidence="1">Belongs to the avfA family.</text>
</comment>
<evidence type="ECO:0000313" key="4">
    <source>
        <dbReference type="Proteomes" id="UP000070133"/>
    </source>
</evidence>
<protein>
    <recommendedName>
        <fullName evidence="2">NAD(P)-binding domain-containing protein</fullName>
    </recommendedName>
</protein>
<dbReference type="Pfam" id="PF13460">
    <property type="entry name" value="NAD_binding_10"/>
    <property type="match status" value="1"/>
</dbReference>
<dbReference type="PANTHER" id="PTHR15020:SF50">
    <property type="entry name" value="UPF0659 PROTEIN YMR090W"/>
    <property type="match status" value="1"/>
</dbReference>
<sequence>MTTSTTLIFGGSGKVARHLTRLLCAEGQTVHSIIRNPDQIPSIKSLGANPIVQSIETSSVADLIATIKSTQPSTIVWAAGAGAGSPERTEKVDHEGAVKCMDATAGAGVTKRLIVISAVDVRDRESRGEPEWYDEGDRERSRRVWAAIGPYMRAKFAADRDLVVRNSERGLEYTIVRPGGLSQEPGKGTIAAGKVHLDKMISREDVAQAVVEIMKNDGTKGLAIDMVGGDTPIKDAIAEVAREKIDTFAERY</sequence>
<dbReference type="PANTHER" id="PTHR15020">
    <property type="entry name" value="FLAVIN REDUCTASE-RELATED"/>
    <property type="match status" value="1"/>
</dbReference>
<comment type="caution">
    <text evidence="3">The sequence shown here is derived from an EMBL/GenBank/DDBJ whole genome shotgun (WGS) entry which is preliminary data.</text>
</comment>